<evidence type="ECO:0000313" key="5">
    <source>
        <dbReference type="RefSeq" id="XP_035889160.1"/>
    </source>
</evidence>
<organism evidence="3 5">
    <name type="scientific">Phyllostomus discolor</name>
    <name type="common">pale spear-nosed bat</name>
    <dbReference type="NCBI Taxonomy" id="89673"/>
    <lineage>
        <taxon>Eukaryota</taxon>
        <taxon>Metazoa</taxon>
        <taxon>Chordata</taxon>
        <taxon>Craniata</taxon>
        <taxon>Vertebrata</taxon>
        <taxon>Euteleostomi</taxon>
        <taxon>Mammalia</taxon>
        <taxon>Eutheria</taxon>
        <taxon>Laurasiatheria</taxon>
        <taxon>Chiroptera</taxon>
        <taxon>Yangochiroptera</taxon>
        <taxon>Phyllostomidae</taxon>
        <taxon>Phyllostominae</taxon>
        <taxon>Phyllostomus</taxon>
    </lineage>
</organism>
<keyword evidence="3" id="KW-1185">Reference proteome</keyword>
<protein>
    <submittedName>
        <fullName evidence="2">Spermatogenesis associated 22</fullName>
    </submittedName>
    <submittedName>
        <fullName evidence="5">Spermatogenesis-associated protein 22 isoform X1</fullName>
    </submittedName>
</protein>
<feature type="region of interest" description="Disordered" evidence="1">
    <location>
        <begin position="95"/>
        <end position="127"/>
    </location>
</feature>
<dbReference type="GO" id="GO:0000711">
    <property type="term" value="P:meiotic DNA repair synthesis"/>
    <property type="evidence" value="ECO:0007669"/>
    <property type="project" value="InterPro"/>
</dbReference>
<feature type="compositionally biased region" description="Polar residues" evidence="1">
    <location>
        <begin position="1"/>
        <end position="13"/>
    </location>
</feature>
<feature type="compositionally biased region" description="Polar residues" evidence="1">
    <location>
        <begin position="30"/>
        <end position="49"/>
    </location>
</feature>
<evidence type="ECO:0000256" key="1">
    <source>
        <dbReference type="SAM" id="MobiDB-lite"/>
    </source>
</evidence>
<name>A0A7E6EDP0_9CHIR</name>
<evidence type="ECO:0000313" key="3">
    <source>
        <dbReference type="Proteomes" id="UP000504628"/>
    </source>
</evidence>
<feature type="compositionally biased region" description="Polar residues" evidence="1">
    <location>
        <begin position="95"/>
        <end position="108"/>
    </location>
</feature>
<dbReference type="GeneID" id="114515195"/>
<dbReference type="AlphaFoldDB" id="A0A7E6EDP0"/>
<dbReference type="KEGG" id="pdic:114515195"/>
<dbReference type="Proteomes" id="UP000504628">
    <property type="component" value="Chromosome 8"/>
</dbReference>
<feature type="region of interest" description="Disordered" evidence="1">
    <location>
        <begin position="1"/>
        <end position="49"/>
    </location>
</feature>
<sequence>MKRNLNESSTRSTAGCLPVPLFNQKKRTRQPLTSNPLKNDPGISTTSDSYDFPSLPTDWAWEAVNPELPPSTTTMNTGQIPYSVSHPLRSQDSVFKSTQSNTEGNKNGWSYKGGNKNTSLKTWDRNDFRPQCKRTNLLANDGINSRPMNLEVQQQKQLRVSQPPNLSHQRQSEVLKQIHSSKTSGSTMRSLDKDSASQSFMSIFQQNQFKKKKLDDIPEETSLKSASFYHLKFKEKENSLRIISAVIESMKYWREHAPQTVLLFEILAVLDSAVTPGPYYSKTFLMRDGKNTLPCIFYEIDRELPRLIRGRVYRCVGNYDQKKNIFKCVSVRSASVSEQKTFQAFVKIVDTEMKYYTNVMNEM</sequence>
<evidence type="ECO:0000313" key="2">
    <source>
        <dbReference type="EMBL" id="KAF6097317.1"/>
    </source>
</evidence>
<dbReference type="PANTHER" id="PTHR35258:SF1">
    <property type="entry name" value="SPERMATOGENESIS-ASSOCIATED PROTEIN 22"/>
    <property type="match status" value="1"/>
</dbReference>
<dbReference type="GO" id="GO:0051445">
    <property type="term" value="P:regulation of meiotic cell cycle"/>
    <property type="evidence" value="ECO:0007669"/>
    <property type="project" value="TreeGrafter"/>
</dbReference>
<dbReference type="PANTHER" id="PTHR35258">
    <property type="entry name" value="SPERMATOGENESIS-ASSOCIATED PROTEIN 22"/>
    <property type="match status" value="1"/>
</dbReference>
<dbReference type="Proteomes" id="UP000664940">
    <property type="component" value="Unassembled WGS sequence"/>
</dbReference>
<evidence type="ECO:0000313" key="4">
    <source>
        <dbReference type="Proteomes" id="UP000664940"/>
    </source>
</evidence>
<dbReference type="GO" id="GO:0007276">
    <property type="term" value="P:gamete generation"/>
    <property type="evidence" value="ECO:0007669"/>
    <property type="project" value="InterPro"/>
</dbReference>
<reference evidence="2 4" key="1">
    <citation type="journal article" date="2020" name="Nature">
        <title>Six reference-quality genomes reveal evolution of bat adaptations.</title>
        <authorList>
            <person name="Jebb D."/>
            <person name="Huang Z."/>
            <person name="Pippel M."/>
            <person name="Hughes G.M."/>
            <person name="Lavrichenko K."/>
            <person name="Devanna P."/>
            <person name="Winkler S."/>
            <person name="Jermiin L.S."/>
            <person name="Skirmuntt E.C."/>
            <person name="Katzourakis A."/>
            <person name="Burkitt-Gray L."/>
            <person name="Ray D.A."/>
            <person name="Sullivan K.A.M."/>
            <person name="Roscito J.G."/>
            <person name="Kirilenko B.M."/>
            <person name="Davalos L.M."/>
            <person name="Corthals A.P."/>
            <person name="Power M.L."/>
            <person name="Jones G."/>
            <person name="Ransome R.D."/>
            <person name="Dechmann D.K.N."/>
            <person name="Locatelli A.G."/>
            <person name="Puechmaille S.J."/>
            <person name="Fedrigo O."/>
            <person name="Jarvis E.D."/>
            <person name="Hiller M."/>
            <person name="Vernes S.C."/>
            <person name="Myers E.W."/>
            <person name="Teeling E.C."/>
        </authorList>
    </citation>
    <scope>NUCLEOTIDE SEQUENCE [LARGE SCALE GENOMIC DNA]</scope>
    <source>
        <strain evidence="2">Bat1K_MPI-CBG_1</strain>
    </source>
</reference>
<dbReference type="RefSeq" id="XP_035889160.1">
    <property type="nucleotide sequence ID" value="XM_036033267.1"/>
</dbReference>
<proteinExistence type="predicted"/>
<accession>A0A7E6EDP0</accession>
<dbReference type="OrthoDB" id="10028206at2759"/>
<dbReference type="EMBL" id="JABVXQ010000008">
    <property type="protein sequence ID" value="KAF6097317.1"/>
    <property type="molecule type" value="Genomic_DNA"/>
</dbReference>
<dbReference type="InterPro" id="IPR033536">
    <property type="entry name" value="Spata22"/>
</dbReference>
<gene>
    <name evidence="5" type="primary">SPATA22</name>
    <name evidence="2" type="ORF">HJG60_017980</name>
</gene>
<dbReference type="GO" id="GO:0007129">
    <property type="term" value="P:homologous chromosome pairing at meiosis"/>
    <property type="evidence" value="ECO:0007669"/>
    <property type="project" value="InterPro"/>
</dbReference>
<reference evidence="5" key="2">
    <citation type="submission" date="2025-04" db="UniProtKB">
        <authorList>
            <consortium name="RefSeq"/>
        </authorList>
    </citation>
    <scope>IDENTIFICATION</scope>
    <source>
        <tissue evidence="5">Muscle</tissue>
    </source>
</reference>
<dbReference type="CTD" id="84690"/>